<accession>A0ABW4WI78</accession>
<dbReference type="RefSeq" id="WP_379021200.1">
    <property type="nucleotide sequence ID" value="NZ_JBHUGY010000028.1"/>
</dbReference>
<feature type="signal peptide" evidence="1">
    <location>
        <begin position="1"/>
        <end position="21"/>
    </location>
</feature>
<organism evidence="2 3">
    <name type="scientific">Mesorhizobium calcicola</name>
    <dbReference type="NCBI Taxonomy" id="1300310"/>
    <lineage>
        <taxon>Bacteria</taxon>
        <taxon>Pseudomonadati</taxon>
        <taxon>Pseudomonadota</taxon>
        <taxon>Alphaproteobacteria</taxon>
        <taxon>Hyphomicrobiales</taxon>
        <taxon>Phyllobacteriaceae</taxon>
        <taxon>Mesorhizobium</taxon>
    </lineage>
</organism>
<gene>
    <name evidence="2" type="ORF">ACFSQT_19485</name>
</gene>
<dbReference type="EMBL" id="JBHUGY010000028">
    <property type="protein sequence ID" value="MFD2055152.1"/>
    <property type="molecule type" value="Genomic_DNA"/>
</dbReference>
<sequence length="68" mass="7488">MGKTVFWLSLALAFSVGPASAEKSSTFFKSYQKYNDAGKAFLDKIDPKTGAIDLAEGVRLDLKGKFYF</sequence>
<evidence type="ECO:0000313" key="2">
    <source>
        <dbReference type="EMBL" id="MFD2055152.1"/>
    </source>
</evidence>
<protein>
    <submittedName>
        <fullName evidence="2">Uncharacterized protein</fullName>
    </submittedName>
</protein>
<evidence type="ECO:0000256" key="1">
    <source>
        <dbReference type="SAM" id="SignalP"/>
    </source>
</evidence>
<dbReference type="Proteomes" id="UP001597349">
    <property type="component" value="Unassembled WGS sequence"/>
</dbReference>
<feature type="chain" id="PRO_5045772685" evidence="1">
    <location>
        <begin position="22"/>
        <end position="68"/>
    </location>
</feature>
<keyword evidence="3" id="KW-1185">Reference proteome</keyword>
<comment type="caution">
    <text evidence="2">The sequence shown here is derived from an EMBL/GenBank/DDBJ whole genome shotgun (WGS) entry which is preliminary data.</text>
</comment>
<evidence type="ECO:0000313" key="3">
    <source>
        <dbReference type="Proteomes" id="UP001597349"/>
    </source>
</evidence>
<keyword evidence="1" id="KW-0732">Signal</keyword>
<proteinExistence type="predicted"/>
<name>A0ABW4WI78_9HYPH</name>
<reference evidence="3" key="1">
    <citation type="journal article" date="2019" name="Int. J. Syst. Evol. Microbiol.">
        <title>The Global Catalogue of Microorganisms (GCM) 10K type strain sequencing project: providing services to taxonomists for standard genome sequencing and annotation.</title>
        <authorList>
            <consortium name="The Broad Institute Genomics Platform"/>
            <consortium name="The Broad Institute Genome Sequencing Center for Infectious Disease"/>
            <person name="Wu L."/>
            <person name="Ma J."/>
        </authorList>
    </citation>
    <scope>NUCLEOTIDE SEQUENCE [LARGE SCALE GENOMIC DNA]</scope>
    <source>
        <strain evidence="3">CGMCC 1.16226</strain>
    </source>
</reference>